<keyword evidence="1" id="KW-0732">Signal</keyword>
<sequence length="169" mass="17688">MARRPWRRTPLLSFLVLLLNLNRPLSPLFPPPVLSHFLLSSPSAAPFLTASGPPPTSGFSEPGILGAYSAPALDFASRGSPPSLLSSDSAPKSLGLSPLQIPHLEKSANFRLPSFQEVPCPPELASPLPVSNAIAGPPLAGGSPLAATVPDCEDAKLVLKTRSSWLDIV</sequence>
<gene>
    <name evidence="2" type="ORF">Nepgr_003872</name>
</gene>
<dbReference type="EMBL" id="BSYO01000003">
    <property type="protein sequence ID" value="GMH02033.1"/>
    <property type="molecule type" value="Genomic_DNA"/>
</dbReference>
<protein>
    <submittedName>
        <fullName evidence="2">Uncharacterized protein</fullName>
    </submittedName>
</protein>
<dbReference type="Proteomes" id="UP001279734">
    <property type="component" value="Unassembled WGS sequence"/>
</dbReference>
<evidence type="ECO:0000256" key="1">
    <source>
        <dbReference type="SAM" id="SignalP"/>
    </source>
</evidence>
<evidence type="ECO:0000313" key="2">
    <source>
        <dbReference type="EMBL" id="GMH02033.1"/>
    </source>
</evidence>
<evidence type="ECO:0000313" key="3">
    <source>
        <dbReference type="Proteomes" id="UP001279734"/>
    </source>
</evidence>
<name>A0AAD3S0B6_NEPGR</name>
<accession>A0AAD3S0B6</accession>
<dbReference type="AlphaFoldDB" id="A0AAD3S0B6"/>
<feature type="chain" id="PRO_5042141560" evidence="1">
    <location>
        <begin position="28"/>
        <end position="169"/>
    </location>
</feature>
<reference evidence="2" key="1">
    <citation type="submission" date="2023-05" db="EMBL/GenBank/DDBJ databases">
        <title>Nepenthes gracilis genome sequencing.</title>
        <authorList>
            <person name="Fukushima K."/>
        </authorList>
    </citation>
    <scope>NUCLEOTIDE SEQUENCE</scope>
    <source>
        <strain evidence="2">SING2019-196</strain>
    </source>
</reference>
<proteinExistence type="predicted"/>
<keyword evidence="3" id="KW-1185">Reference proteome</keyword>
<comment type="caution">
    <text evidence="2">The sequence shown here is derived from an EMBL/GenBank/DDBJ whole genome shotgun (WGS) entry which is preliminary data.</text>
</comment>
<feature type="signal peptide" evidence="1">
    <location>
        <begin position="1"/>
        <end position="27"/>
    </location>
</feature>
<organism evidence="2 3">
    <name type="scientific">Nepenthes gracilis</name>
    <name type="common">Slender pitcher plant</name>
    <dbReference type="NCBI Taxonomy" id="150966"/>
    <lineage>
        <taxon>Eukaryota</taxon>
        <taxon>Viridiplantae</taxon>
        <taxon>Streptophyta</taxon>
        <taxon>Embryophyta</taxon>
        <taxon>Tracheophyta</taxon>
        <taxon>Spermatophyta</taxon>
        <taxon>Magnoliopsida</taxon>
        <taxon>eudicotyledons</taxon>
        <taxon>Gunneridae</taxon>
        <taxon>Pentapetalae</taxon>
        <taxon>Caryophyllales</taxon>
        <taxon>Nepenthaceae</taxon>
        <taxon>Nepenthes</taxon>
    </lineage>
</organism>